<dbReference type="KEGG" id="ccb:Clocel_3582"/>
<dbReference type="HOGENOM" id="CLU_2258816_0_0_9"/>
<sequence length="103" mass="11641">MNYKEILEKQITRLEDIQEKASSQAMDRYGNKCYSANTLLVAVQASEKIIEIVNTLSILNDIELSAQEGQVQEQIENISIEIDSIELAKNLASHDTCVTKQRQ</sequence>
<dbReference type="STRING" id="573061.Clocel_3582"/>
<name>D9SWH5_CLOC7</name>
<evidence type="ECO:0000313" key="1">
    <source>
        <dbReference type="EMBL" id="ADL53257.1"/>
    </source>
</evidence>
<reference evidence="1 2" key="1">
    <citation type="submission" date="2010-08" db="EMBL/GenBank/DDBJ databases">
        <title>Complete sequence of Clostridium cellulovorans 743B.</title>
        <authorList>
            <consortium name="US DOE Joint Genome Institute"/>
            <person name="Lucas S."/>
            <person name="Copeland A."/>
            <person name="Lapidus A."/>
            <person name="Cheng J.-F."/>
            <person name="Bruce D."/>
            <person name="Goodwin L."/>
            <person name="Pitluck S."/>
            <person name="Chertkov O."/>
            <person name="Detter J.C."/>
            <person name="Han C."/>
            <person name="Tapia R."/>
            <person name="Land M."/>
            <person name="Hauser L."/>
            <person name="Chang Y.-J."/>
            <person name="Jeffries C."/>
            <person name="Kyrpides N."/>
            <person name="Ivanova N."/>
            <person name="Mikhailova N."/>
            <person name="Hemme C.L."/>
            <person name="Woyke T."/>
        </authorList>
    </citation>
    <scope>NUCLEOTIDE SEQUENCE [LARGE SCALE GENOMIC DNA]</scope>
    <source>
        <strain evidence="2">ATCC 35296 / DSM 3052 / OCM 3 / 743B</strain>
    </source>
</reference>
<organism evidence="1 2">
    <name type="scientific">Clostridium cellulovorans (strain ATCC 35296 / DSM 3052 / OCM 3 / 743B)</name>
    <dbReference type="NCBI Taxonomy" id="573061"/>
    <lineage>
        <taxon>Bacteria</taxon>
        <taxon>Bacillati</taxon>
        <taxon>Bacillota</taxon>
        <taxon>Clostridia</taxon>
        <taxon>Eubacteriales</taxon>
        <taxon>Clostridiaceae</taxon>
        <taxon>Clostridium</taxon>
    </lineage>
</organism>
<dbReference type="AlphaFoldDB" id="D9SWH5"/>
<dbReference type="EMBL" id="CP002160">
    <property type="protein sequence ID" value="ADL53257.1"/>
    <property type="molecule type" value="Genomic_DNA"/>
</dbReference>
<dbReference type="RefSeq" id="WP_013291917.1">
    <property type="nucleotide sequence ID" value="NC_014393.1"/>
</dbReference>
<accession>D9SWH5</accession>
<protein>
    <submittedName>
        <fullName evidence="1">Uncharacterized protein</fullName>
    </submittedName>
</protein>
<keyword evidence="2" id="KW-1185">Reference proteome</keyword>
<gene>
    <name evidence="1" type="ordered locus">Clocel_3582</name>
</gene>
<dbReference type="Proteomes" id="UP000002730">
    <property type="component" value="Chromosome"/>
</dbReference>
<evidence type="ECO:0000313" key="2">
    <source>
        <dbReference type="Proteomes" id="UP000002730"/>
    </source>
</evidence>
<proteinExistence type="predicted"/>